<feature type="compositionally biased region" description="Basic and acidic residues" evidence="1">
    <location>
        <begin position="3516"/>
        <end position="3534"/>
    </location>
</feature>
<dbReference type="STRING" id="943830.A4A58_24745"/>
<comment type="caution">
    <text evidence="3">The sequence shown here is derived from an EMBL/GenBank/DDBJ whole genome shotgun (WGS) entry which is preliminary data.</text>
</comment>
<keyword evidence="4" id="KW-1185">Reference proteome</keyword>
<dbReference type="InterPro" id="IPR008638">
    <property type="entry name" value="FhaB/CdiA-like_TPS"/>
</dbReference>
<feature type="domain" description="Filamentous haemagglutinin FhaB/tRNA nuclease CdiA-like TPS" evidence="2">
    <location>
        <begin position="128"/>
        <end position="245"/>
    </location>
</feature>
<dbReference type="PANTHER" id="PTHR12338">
    <property type="entry name" value="AUTOTRANSPORTER"/>
    <property type="match status" value="1"/>
</dbReference>
<dbReference type="Pfam" id="PF12545">
    <property type="entry name" value="DUF3739"/>
    <property type="match status" value="1"/>
</dbReference>
<dbReference type="PANTHER" id="PTHR12338:SF5">
    <property type="entry name" value="ANTIGEN 43-RELATED"/>
    <property type="match status" value="1"/>
</dbReference>
<reference evidence="3 4" key="1">
    <citation type="submission" date="2016-03" db="EMBL/GenBank/DDBJ databases">
        <title>Microsymbionts genomes from the relict species Vavilovia formosa (Stev.) Fed.</title>
        <authorList>
            <person name="Kopat V."/>
            <person name="Chirak E."/>
            <person name="Kimeklis A."/>
            <person name="Andronov E."/>
        </authorList>
    </citation>
    <scope>NUCLEOTIDE SEQUENCE [LARGE SCALE GENOMIC DNA]</scope>
    <source>
        <strain evidence="3 4">Vaf07</strain>
    </source>
</reference>
<dbReference type="Gene3D" id="2.160.20.10">
    <property type="entry name" value="Single-stranded right-handed beta-helix, Pectin lyase-like"/>
    <property type="match status" value="2"/>
</dbReference>
<feature type="region of interest" description="Disordered" evidence="1">
    <location>
        <begin position="3514"/>
        <end position="3575"/>
    </location>
</feature>
<gene>
    <name evidence="3" type="ORF">A4A58_24745</name>
</gene>
<evidence type="ECO:0000256" key="1">
    <source>
        <dbReference type="SAM" id="MobiDB-lite"/>
    </source>
</evidence>
<feature type="region of interest" description="Disordered" evidence="1">
    <location>
        <begin position="3461"/>
        <end position="3485"/>
    </location>
</feature>
<dbReference type="OrthoDB" id="1776524at2"/>
<dbReference type="Pfam" id="PF05860">
    <property type="entry name" value="TPS"/>
    <property type="match status" value="1"/>
</dbReference>
<evidence type="ECO:0000313" key="4">
    <source>
        <dbReference type="Proteomes" id="UP000076574"/>
    </source>
</evidence>
<sequence>MSVQHTRPKQAYRGLGHSALLAGASVVALLATSFGGADARSLGGGSSSVAPTSAVNVATEAAQARAQQAAQIGSQAMIRAASAMQTMRNLQQAARAAAMATATGVPNGLVPGGLVVAPGATSGRTDGGAGLWQGANLPTQTTSGGRTEVVVKQNEAKAILTWDKFNVGRETDLRFDQSASGANSASWIALNRVLDSSAAPSRILGTIKAEGQVYVINRNGIVFGGSSQVNVHTLVASSLNLSNAQFMAGINTVIARYNNNNSTIVLQTFGDIPASVEPTAAPIVYGRTPGDVTVEAGALIESQVGGKAMMFAPHVINAGTIRTPNGQTLLAAGENAWLFDPFTFDATSAVRGLDVTTSSPMRFSMNYSDFDGTYALPAVRLIYASAIAEMDARAADIGYSILNSGVVEAARGNITMVARNVAQNGGAFASTALNNQDGSIILHGWSQGFVGHNGDSYALNRWRAGTLTLGSDSVTTVVPDLTDTSAIELSAVDTRYRAGSIDLRGNLIDIKAGATVVAPSGTISAIASKIPNIAVEPLDGEKSIADGSRLYIGEGALLSVAGLRDVLLTMESNTVKAELRINELRDSVLYIDSWLRGATIYVDKRVEGTFVDGPMAGVNWIQNKDGSYKIGSWKGTPIGDVSGWIGTGSTNLAELSTVGGRINLKSSGDIVVRAGAMLDIAGGSVRYADGYITTTKLLGADGRIYDIGAAMPDRQYVGLAGGFSRYHARINVTETWSSIFDRHNGRRFEQGYSEGRNAGSIYIYNGAGFAMEGELDGHVITGERQAAGGKAAAGGLLQIGGGSPTKDNPWLTSNVIVTRSPVHLAGDFDVNSMLPTAYFDSTTPLPLASRAKTVWLDSGMLNRSGMGKFNLFFDRSFVQEAGADLDLSPGAELNISTIGSPSTGSLGTIAINGNIRIAGGKIRLFADDNVVIGDRVTLDVSGQWINEYSNGAATLAPKINGGEIQIQIDPNATILGFDGKVSIAKTALLDVSGGGWLKKLGSKQKLQFGDAGAIALGNLATSVADIDLRAFAAGSGGSFTISAAGSVQIGGIVPPDPAISYLPATLLAERGFRSVRIEAQDNVTFAEGAAISQIPVNIDLGTDFVSVPSGTKLADIGRIRVLDLPERLARKSASLTVTAPRVITVGTGTTLTTDVEGSITLAENTTAAVPVASGTVVVNGHIDAPAGTISISATTLRVAPDAQFTARGLAAIAPDFKTGLLGGSVLNGGAIRLTGAMNLASGVLIDVSGASGVIDDPLYRRGGHATISLASDGGEISLQGGTLAPSSIEASLQARAGGPGAAGGRLRIYNPSLAGAGNVPSSNLFDAISLIGANGTNVTASIGAINGGGFSAINLSTMLGLMIGNGAVMDVPTAAVTVFGTIIAANPVASGEIRAGMLSLNGGLSATSAAAGTGSLVLRAGVIDATLAVVRGYASTMLIAGDLRLRTPEVTVRGETLTGVSALLDMVGTLTLQAGQIYPTTQTTATVTATDRILVRANGAPTAALSAGGNLTIKAPDIDIGGTVRVPFGSLTLSASNSVTLGAGAVVSVSGDGMDLPYGVLLNRENWAVQISSAGNPPTVLTALPEKKIMLDAPSVNVAAGSTIDIRGGGNLHASEFVVGSGGSHDILAMPNTYAIMPAFASATAPAGTVGSGVWLAGGNGLAAGWYNLMPAKYALMPGAFAVQMVAGSAGKSIPTSTRLPDGTLLMSGRSGNAVSGASDVQASNWRVMSGSVVRAYSEYNEASANTFFASETFRTTQYRLSALTPAIPDRPMDGGSVVFKARRDLTLDGQLLSQAADGGRGGLVDIFATNIAVVGAGQDRSGLAGYLIIDSARLSSFGAASLLLGGTRSNSINGVALTVGAGNIIIRNDAGSALTSPEIILAATDTIVIADGSVLRAQGASSSNDSDLTIVPQVATPARDYGALIRLSNGGAVNVLRSNVDRTATGTVTIGAGAVIDGGNALTVDATRNTTLSGSALVLAKDITLSGSRIGFGGGTGLVFDANGLAQFNRAENLTLRSYTSIDFYTGIDFGASGLRSVTLDAAALVGRSANSVALNGDIVVLRNSSSSFVDPLVPEQGTLALSANRLVLGSGAKNFRGFATVALTGRSSISGQGVGSLNAGTATVSLSAPLITGQKGANQSIATGGSLVVAGADAVVARDVDSLGSRWAFSGGRIDFGGRVDAIGGIVSLSATSGDVNILDGAMIDVGGFIKTFNDVTASANAGTINLASAGGSVIAHAGSVLKLAAATGGDAGTLAVTSGGGTVVLGGIVHAQADAGKGGSFALDVGTLTNFAGLAQQLEASGFTRSQSFRVRAGNVVLDGSSRAESFSLSADAGLVTITGSVDASAAYGGSIAIAGGNGLTMLAGSSLTARSTTTLGSGRVVLEAGNGTLDVRGGSIDVSGGEGGKVRFRALQKSAHTDVMVSNLAAVISGARSAVLEGVAVYTSTDGRVESQLLPGAPGIPGAIVDAGAFMAAAPGIAARIVPGIDVMAGIEIRSADDLSLTSDIDLANTFAAREGGLTLRAAGNLNILGNISDGFSNATRTGALLDQASWDIRLVAGADLGAASALTVKPQASLAANSGSLTVGTAAAGYQVRTGTGDIAVRAGRDINLAHYQSVIYTAGRKDNVGYAGFSAPGAAVYGVLGGHLDIAANGSISSVLPTVMTNNMVISDWLKKEGNVGANLRFTQQSQSTWWVDHGAFTQGIGVLGGGNVNVKAGSNLDNLMVALATTGRVTGGVTADDGVVRIDNGGAMNVVAGGAIKAGYYYVARGTGSIDADTFAIGRQVLSIITSPASRTTYDIAPVLALGDARLDVRTAGELRLQTVMDPLMAFDRKKGANAQALMVGETGDSRLNLTSLGGDVTLVNQINYLSQDVTSARATTPNVLAFLNQFSGNLYPAQTRIASLNGSISNLGRIATLPGATSDLTMLASQDITAGMIVMARATPGMLPSYLRPFGGATLQLNTNTRFSETRFLDILRNPIDPLVDFGGSNAYFRSINNPDVLTNAGDMEPSRFYALNGNILRGAGRILAGEVVKTENTITTNEQVWMSADKDIRDLNLNLRNLRSTDVSWLNAGNDYIHHNIRPQDPSIVPAIVVQGPGSLLLTSGRDIYGDALAIRSDGNRLYDATTNEVRPNTTINGLSKTGASIEMIAGLDGKQPDYASMAKTYLDPTQTMPAYLTTMVGGQVLPLYFTDDSRPALGGDKQTRYGLVSFVLDMTGTTLSPIDAWAAFKAMPALTQQRFLRQVYMQELREAGRDQTAGGATGGYRRGYAAIATLFPGDGWKGNVESDNAMFRTMSGGNIEVMTPGGGLQIAALNQVVQPGFGLITLGYGKIDIFAKRSVVVNRSRALTFSGGDVTIWATLGDIDAGRGAKTTRVGTPPQIVTDKDAVTRLVEKSGISGAGIGTVIGYAGVEPGDLDLIAPDGTVDFNDAGGRASGNLYVAAREVRNFDNIKVDGDKNGVPKTEAPPVITMPDTKDKAAADAVKDAGQQTATAQPSVIIVEVLGYGGGVGDADRSPSDAEKARKEEEERRRKRSDVRGYDANSPNQVLGLGPLTDSQVAELAAEKRRQRP</sequence>
<evidence type="ECO:0000313" key="3">
    <source>
        <dbReference type="EMBL" id="KZD24061.1"/>
    </source>
</evidence>
<dbReference type="SMART" id="SM00912">
    <property type="entry name" value="Haemagg_act"/>
    <property type="match status" value="1"/>
</dbReference>
<dbReference type="NCBIfam" id="TIGR01901">
    <property type="entry name" value="adhes_NPXG"/>
    <property type="match status" value="1"/>
</dbReference>
<dbReference type="InterPro" id="IPR011050">
    <property type="entry name" value="Pectin_lyase_fold/virulence"/>
</dbReference>
<dbReference type="RefSeq" id="WP_068731567.1">
    <property type="nucleotide sequence ID" value="NZ_LVYV01000006.1"/>
</dbReference>
<dbReference type="InterPro" id="IPR050909">
    <property type="entry name" value="Bact_Autotransporter_VF"/>
</dbReference>
<protein>
    <recommendedName>
        <fullName evidence="2">Filamentous haemagglutinin FhaB/tRNA nuclease CdiA-like TPS domain-containing protein</fullName>
    </recommendedName>
</protein>
<name>A0A161R4T7_9BRAD</name>
<dbReference type="InterPro" id="IPR012334">
    <property type="entry name" value="Pectin_lyas_fold"/>
</dbReference>
<dbReference type="EMBL" id="LVYV01000006">
    <property type="protein sequence ID" value="KZD24061.1"/>
    <property type="molecule type" value="Genomic_DNA"/>
</dbReference>
<proteinExistence type="predicted"/>
<accession>A0A161R4T7</accession>
<dbReference type="Proteomes" id="UP000076574">
    <property type="component" value="Unassembled WGS sequence"/>
</dbReference>
<dbReference type="InterPro" id="IPR021026">
    <property type="entry name" value="Filamn_hemagglutn_DUF3739"/>
</dbReference>
<organism evidence="3 4">
    <name type="scientific">Tardiphaga robiniae</name>
    <dbReference type="NCBI Taxonomy" id="943830"/>
    <lineage>
        <taxon>Bacteria</taxon>
        <taxon>Pseudomonadati</taxon>
        <taxon>Pseudomonadota</taxon>
        <taxon>Alphaproteobacteria</taxon>
        <taxon>Hyphomicrobiales</taxon>
        <taxon>Nitrobacteraceae</taxon>
        <taxon>Tardiphaga</taxon>
    </lineage>
</organism>
<dbReference type="SUPFAM" id="SSF51126">
    <property type="entry name" value="Pectin lyase-like"/>
    <property type="match status" value="1"/>
</dbReference>
<evidence type="ECO:0000259" key="2">
    <source>
        <dbReference type="SMART" id="SM00912"/>
    </source>
</evidence>